<sequence length="51" mass="5849">MLHKILNLEGFIALEKKQQQTILGGSQRYCSHRRPCDLPYACYGGICKRIP</sequence>
<dbReference type="OrthoDB" id="1164322at2"/>
<evidence type="ECO:0000313" key="1">
    <source>
        <dbReference type="EMBL" id="QHI34851.1"/>
    </source>
</evidence>
<dbReference type="RefSeq" id="WP_160127640.1">
    <property type="nucleotide sequence ID" value="NZ_CP019288.1"/>
</dbReference>
<reference evidence="1 2" key="1">
    <citation type="journal article" date="2013" name="Int. J. Syst. Evol. Microbiol.">
        <title>Kordia antarctica sp. nov., isolated from Antarctic seawater.</title>
        <authorList>
            <person name="Baek K."/>
            <person name="Choi A."/>
            <person name="Kang I."/>
            <person name="Lee K."/>
            <person name="Cho J.C."/>
        </authorList>
    </citation>
    <scope>NUCLEOTIDE SEQUENCE [LARGE SCALE GENOMIC DNA]</scope>
    <source>
        <strain evidence="1 2">IMCC3317</strain>
    </source>
</reference>
<accession>A0A7L4ZEF8</accession>
<evidence type="ECO:0000313" key="2">
    <source>
        <dbReference type="Proteomes" id="UP000464657"/>
    </source>
</evidence>
<dbReference type="Proteomes" id="UP000464657">
    <property type="component" value="Chromosome"/>
</dbReference>
<organism evidence="1 2">
    <name type="scientific">Kordia antarctica</name>
    <dbReference type="NCBI Taxonomy" id="1218801"/>
    <lineage>
        <taxon>Bacteria</taxon>
        <taxon>Pseudomonadati</taxon>
        <taxon>Bacteroidota</taxon>
        <taxon>Flavobacteriia</taxon>
        <taxon>Flavobacteriales</taxon>
        <taxon>Flavobacteriaceae</taxon>
        <taxon>Kordia</taxon>
    </lineage>
</organism>
<name>A0A7L4ZEF8_9FLAO</name>
<protein>
    <submittedName>
        <fullName evidence="1">Uncharacterized protein</fullName>
    </submittedName>
</protein>
<dbReference type="EMBL" id="CP019288">
    <property type="protein sequence ID" value="QHI34851.1"/>
    <property type="molecule type" value="Genomic_DNA"/>
</dbReference>
<keyword evidence="2" id="KW-1185">Reference proteome</keyword>
<proteinExistence type="predicted"/>
<gene>
    <name evidence="1" type="ORF">IMCC3317_01960</name>
</gene>
<dbReference type="AlphaFoldDB" id="A0A7L4ZEF8"/>
<dbReference type="KEGG" id="kan:IMCC3317_01960"/>